<keyword evidence="1" id="KW-0812">Transmembrane</keyword>
<dbReference type="AlphaFoldDB" id="A0A369JIR5"/>
<dbReference type="InParanoid" id="A0A369JIR5"/>
<keyword evidence="1" id="KW-0472">Membrane</keyword>
<accession>A0A369JIR5</accession>
<reference evidence="2" key="1">
    <citation type="submission" date="2018-04" db="EMBL/GenBank/DDBJ databases">
        <title>Whole genome sequencing of Hypsizygus marmoreus.</title>
        <authorList>
            <person name="Choi I.-G."/>
            <person name="Min B."/>
            <person name="Kim J.-G."/>
            <person name="Kim S."/>
            <person name="Oh Y.-L."/>
            <person name="Kong W.-S."/>
            <person name="Park H."/>
            <person name="Jeong J."/>
            <person name="Song E.-S."/>
        </authorList>
    </citation>
    <scope>NUCLEOTIDE SEQUENCE [LARGE SCALE GENOMIC DNA]</scope>
    <source>
        <strain evidence="2">51987-8</strain>
    </source>
</reference>
<name>A0A369JIR5_HYPMA</name>
<keyword evidence="3" id="KW-1185">Reference proteome</keyword>
<evidence type="ECO:0000313" key="2">
    <source>
        <dbReference type="EMBL" id="RDB21748.1"/>
    </source>
</evidence>
<evidence type="ECO:0000313" key="3">
    <source>
        <dbReference type="Proteomes" id="UP000076154"/>
    </source>
</evidence>
<comment type="caution">
    <text evidence="2">The sequence shown here is derived from an EMBL/GenBank/DDBJ whole genome shotgun (WGS) entry which is preliminary data.</text>
</comment>
<proteinExistence type="predicted"/>
<dbReference type="Proteomes" id="UP000076154">
    <property type="component" value="Unassembled WGS sequence"/>
</dbReference>
<organism evidence="2 3">
    <name type="scientific">Hypsizygus marmoreus</name>
    <name type="common">White beech mushroom</name>
    <name type="synonym">Agaricus marmoreus</name>
    <dbReference type="NCBI Taxonomy" id="39966"/>
    <lineage>
        <taxon>Eukaryota</taxon>
        <taxon>Fungi</taxon>
        <taxon>Dikarya</taxon>
        <taxon>Basidiomycota</taxon>
        <taxon>Agaricomycotina</taxon>
        <taxon>Agaricomycetes</taxon>
        <taxon>Agaricomycetidae</taxon>
        <taxon>Agaricales</taxon>
        <taxon>Tricholomatineae</taxon>
        <taxon>Lyophyllaceae</taxon>
        <taxon>Hypsizygus</taxon>
    </lineage>
</organism>
<evidence type="ECO:0000256" key="1">
    <source>
        <dbReference type="SAM" id="Phobius"/>
    </source>
</evidence>
<protein>
    <submittedName>
        <fullName evidence="2">Uncharacterized protein</fullName>
    </submittedName>
</protein>
<feature type="transmembrane region" description="Helical" evidence="1">
    <location>
        <begin position="12"/>
        <end position="32"/>
    </location>
</feature>
<sequence>MTDASDLAQFAFQSDLVTFLSAVPIPILFIHLEQIQSFKLHQSPDHPNASASCIVAGSYTIYISIRPLRL</sequence>
<keyword evidence="1" id="KW-1133">Transmembrane helix</keyword>
<gene>
    <name evidence="2" type="ORF">Hypma_010908</name>
</gene>
<dbReference type="EMBL" id="LUEZ02000053">
    <property type="protein sequence ID" value="RDB21748.1"/>
    <property type="molecule type" value="Genomic_DNA"/>
</dbReference>